<keyword evidence="5 13" id="KW-0812">Transmembrane</keyword>
<accession>A0AAW0V7A1</accession>
<keyword evidence="9" id="KW-0675">Receptor</keyword>
<proteinExistence type="inferred from homology"/>
<feature type="domain" description="Ionotropic glutamate receptor C-terminal" evidence="14">
    <location>
        <begin position="238"/>
        <end position="458"/>
    </location>
</feature>
<keyword evidence="8 13" id="KW-0472">Membrane</keyword>
<sequence>MRVGERADVRTGGWMDDSRGRVHVGGMMPRPDWFWELTLVGSYATHNLSLFKPLWPQTSYDFHGGNIYIAFSQKAGTIENQVNTDVMDARGYLADILKIVMEALNGTGVLRLTQGAGDKDSKGTWNGVIGVVVRGEADIGAVDFMPNHQRKEVVDFSVAIGQDPVIIFSSAPYIIIKPMLLLQIFSPESRGRGSNRCGRASRGTVIVGGAVLSWLRWVESGLIPTTSDKSRLPFNVILVFKMQVFQSSRGLPPGASARLLAGFLMLVALCIGSVYSGSITAFLVIPFRSTPINSVEEMLDSDVIPCGRSKTNTVANIINNPTGALYSVRHLVRIMGGEELNTQQYMDQVAKGTYAIIDTLSSAMGRANRFTRRGDRCKYHTSRENIQVNLDTIALARNSRYTSRINAVLMSLQYFGFIQNVKRMHYQPLCVAELEDSGPTPLRLVQVQGAFFVLSAGLGLSLAVLVAECLLMRRL</sequence>
<keyword evidence="6 13" id="KW-1133">Transmembrane helix</keyword>
<dbReference type="GO" id="GO:0050906">
    <property type="term" value="P:detection of stimulus involved in sensory perception"/>
    <property type="evidence" value="ECO:0007669"/>
    <property type="project" value="UniProtKB-ARBA"/>
</dbReference>
<dbReference type="SUPFAM" id="SSF53850">
    <property type="entry name" value="Periplasmic binding protein-like II"/>
    <property type="match status" value="1"/>
</dbReference>
<reference evidence="16 17" key="1">
    <citation type="submission" date="2023-03" db="EMBL/GenBank/DDBJ databases">
        <title>High-quality genome of Scylla paramamosain provides insights in environmental adaptation.</title>
        <authorList>
            <person name="Zhang L."/>
        </authorList>
    </citation>
    <scope>NUCLEOTIDE SEQUENCE [LARGE SCALE GENOMIC DNA]</scope>
    <source>
        <strain evidence="16">LZ_2023a</strain>
        <tissue evidence="16">Muscle</tissue>
    </source>
</reference>
<evidence type="ECO:0000256" key="6">
    <source>
        <dbReference type="ARBA" id="ARBA00022989"/>
    </source>
</evidence>
<evidence type="ECO:0000256" key="1">
    <source>
        <dbReference type="ARBA" id="ARBA00004651"/>
    </source>
</evidence>
<keyword evidence="12" id="KW-0407">Ion channel</keyword>
<evidence type="ECO:0000313" key="16">
    <source>
        <dbReference type="EMBL" id="KAK8407346.1"/>
    </source>
</evidence>
<dbReference type="EMBL" id="JARAKH010000001">
    <property type="protein sequence ID" value="KAK8407346.1"/>
    <property type="molecule type" value="Genomic_DNA"/>
</dbReference>
<keyword evidence="3" id="KW-0813">Transport</keyword>
<evidence type="ECO:0000256" key="7">
    <source>
        <dbReference type="ARBA" id="ARBA00023065"/>
    </source>
</evidence>
<feature type="transmembrane region" description="Helical" evidence="13">
    <location>
        <begin position="449"/>
        <end position="471"/>
    </location>
</feature>
<comment type="subcellular location">
    <subcellularLocation>
        <location evidence="1">Cell membrane</location>
        <topology evidence="1">Multi-pass membrane protein</topology>
    </subcellularLocation>
</comment>
<dbReference type="InterPro" id="IPR019594">
    <property type="entry name" value="Glu/Gly-bd"/>
</dbReference>
<dbReference type="Pfam" id="PF10613">
    <property type="entry name" value="Lig_chan-Glu_bd"/>
    <property type="match status" value="1"/>
</dbReference>
<evidence type="ECO:0000256" key="12">
    <source>
        <dbReference type="ARBA" id="ARBA00023303"/>
    </source>
</evidence>
<comment type="similarity">
    <text evidence="2">Belongs to the glutamate-gated ion channel (TC 1.A.10.1) family.</text>
</comment>
<protein>
    <submittedName>
        <fullName evidence="16">Uncharacterized protein</fullName>
    </submittedName>
</protein>
<keyword evidence="11" id="KW-1071">Ligand-gated ion channel</keyword>
<evidence type="ECO:0000256" key="3">
    <source>
        <dbReference type="ARBA" id="ARBA00022448"/>
    </source>
</evidence>
<evidence type="ECO:0000256" key="9">
    <source>
        <dbReference type="ARBA" id="ARBA00023170"/>
    </source>
</evidence>
<dbReference type="GO" id="GO:0015276">
    <property type="term" value="F:ligand-gated monoatomic ion channel activity"/>
    <property type="evidence" value="ECO:0007669"/>
    <property type="project" value="InterPro"/>
</dbReference>
<gene>
    <name evidence="16" type="ORF">O3P69_002109</name>
</gene>
<dbReference type="AlphaFoldDB" id="A0AAW0V7A1"/>
<evidence type="ECO:0000256" key="10">
    <source>
        <dbReference type="ARBA" id="ARBA00023180"/>
    </source>
</evidence>
<dbReference type="Gene3D" id="3.40.190.10">
    <property type="entry name" value="Periplasmic binding protein-like II"/>
    <property type="match status" value="1"/>
</dbReference>
<keyword evidence="10" id="KW-0325">Glycoprotein</keyword>
<evidence type="ECO:0000256" key="5">
    <source>
        <dbReference type="ARBA" id="ARBA00022692"/>
    </source>
</evidence>
<dbReference type="Proteomes" id="UP001487740">
    <property type="component" value="Unassembled WGS sequence"/>
</dbReference>
<keyword evidence="4" id="KW-1003">Cell membrane</keyword>
<name>A0AAW0V7A1_SCYPA</name>
<organism evidence="16 17">
    <name type="scientific">Scylla paramamosain</name>
    <name type="common">Mud crab</name>
    <dbReference type="NCBI Taxonomy" id="85552"/>
    <lineage>
        <taxon>Eukaryota</taxon>
        <taxon>Metazoa</taxon>
        <taxon>Ecdysozoa</taxon>
        <taxon>Arthropoda</taxon>
        <taxon>Crustacea</taxon>
        <taxon>Multicrustacea</taxon>
        <taxon>Malacostraca</taxon>
        <taxon>Eumalacostraca</taxon>
        <taxon>Eucarida</taxon>
        <taxon>Decapoda</taxon>
        <taxon>Pleocyemata</taxon>
        <taxon>Brachyura</taxon>
        <taxon>Eubrachyura</taxon>
        <taxon>Portunoidea</taxon>
        <taxon>Portunidae</taxon>
        <taxon>Portuninae</taxon>
        <taxon>Scylla</taxon>
    </lineage>
</organism>
<dbReference type="PANTHER" id="PTHR42643:SF24">
    <property type="entry name" value="IONOTROPIC RECEPTOR 60A"/>
    <property type="match status" value="1"/>
</dbReference>
<dbReference type="InterPro" id="IPR001320">
    <property type="entry name" value="Iontro_rcpt_C"/>
</dbReference>
<evidence type="ECO:0000256" key="2">
    <source>
        <dbReference type="ARBA" id="ARBA00008685"/>
    </source>
</evidence>
<dbReference type="PANTHER" id="PTHR42643">
    <property type="entry name" value="IONOTROPIC RECEPTOR 20A-RELATED"/>
    <property type="match status" value="1"/>
</dbReference>
<dbReference type="Pfam" id="PF00060">
    <property type="entry name" value="Lig_chan"/>
    <property type="match status" value="1"/>
</dbReference>
<evidence type="ECO:0000256" key="8">
    <source>
        <dbReference type="ARBA" id="ARBA00023136"/>
    </source>
</evidence>
<dbReference type="GO" id="GO:0005886">
    <property type="term" value="C:plasma membrane"/>
    <property type="evidence" value="ECO:0007669"/>
    <property type="project" value="UniProtKB-SubCell"/>
</dbReference>
<feature type="domain" description="Ionotropic glutamate receptor L-glutamate and glycine-binding" evidence="15">
    <location>
        <begin position="84"/>
        <end position="169"/>
    </location>
</feature>
<keyword evidence="7" id="KW-0406">Ion transport</keyword>
<comment type="caution">
    <text evidence="16">The sequence shown here is derived from an EMBL/GenBank/DDBJ whole genome shotgun (WGS) entry which is preliminary data.</text>
</comment>
<evidence type="ECO:0000256" key="4">
    <source>
        <dbReference type="ARBA" id="ARBA00022475"/>
    </source>
</evidence>
<evidence type="ECO:0000256" key="13">
    <source>
        <dbReference type="SAM" id="Phobius"/>
    </source>
</evidence>
<evidence type="ECO:0000313" key="17">
    <source>
        <dbReference type="Proteomes" id="UP001487740"/>
    </source>
</evidence>
<evidence type="ECO:0000256" key="11">
    <source>
        <dbReference type="ARBA" id="ARBA00023286"/>
    </source>
</evidence>
<dbReference type="InterPro" id="IPR052192">
    <property type="entry name" value="Insect_Ionotropic_Sensory_Rcpt"/>
</dbReference>
<keyword evidence="17" id="KW-1185">Reference proteome</keyword>
<dbReference type="Gene3D" id="1.10.287.70">
    <property type="match status" value="1"/>
</dbReference>
<feature type="transmembrane region" description="Helical" evidence="13">
    <location>
        <begin position="259"/>
        <end position="285"/>
    </location>
</feature>
<evidence type="ECO:0000259" key="15">
    <source>
        <dbReference type="Pfam" id="PF10613"/>
    </source>
</evidence>
<evidence type="ECO:0000259" key="14">
    <source>
        <dbReference type="Pfam" id="PF00060"/>
    </source>
</evidence>